<keyword evidence="15" id="KW-0961">Cell wall biogenesis/degradation</keyword>
<evidence type="ECO:0000256" key="2">
    <source>
        <dbReference type="ARBA" id="ARBA00007739"/>
    </source>
</evidence>
<dbReference type="GO" id="GO:0006508">
    <property type="term" value="P:proteolysis"/>
    <property type="evidence" value="ECO:0007669"/>
    <property type="project" value="UniProtKB-KW"/>
</dbReference>
<dbReference type="Gene3D" id="1.10.3810.10">
    <property type="entry name" value="Biosynthetic peptidoglycan transglycosylase-like"/>
    <property type="match status" value="1"/>
</dbReference>
<dbReference type="SUPFAM" id="SSF53955">
    <property type="entry name" value="Lysozyme-like"/>
    <property type="match status" value="1"/>
</dbReference>
<evidence type="ECO:0000259" key="21">
    <source>
        <dbReference type="Pfam" id="PF00912"/>
    </source>
</evidence>
<evidence type="ECO:0000313" key="23">
    <source>
        <dbReference type="Proteomes" id="UP000503088"/>
    </source>
</evidence>
<keyword evidence="6" id="KW-0328">Glycosyltransferase</keyword>
<keyword evidence="7" id="KW-0808">Transferase</keyword>
<dbReference type="Pfam" id="PF00912">
    <property type="entry name" value="Transgly"/>
    <property type="match status" value="1"/>
</dbReference>
<dbReference type="InterPro" id="IPR001264">
    <property type="entry name" value="Glyco_trans_51"/>
</dbReference>
<dbReference type="InterPro" id="IPR023346">
    <property type="entry name" value="Lysozyme-like_dom_sf"/>
</dbReference>
<dbReference type="PANTHER" id="PTHR32282">
    <property type="entry name" value="BINDING PROTEIN TRANSPEPTIDASE, PUTATIVE-RELATED"/>
    <property type="match status" value="1"/>
</dbReference>
<feature type="compositionally biased region" description="Polar residues" evidence="18">
    <location>
        <begin position="1"/>
        <end position="10"/>
    </location>
</feature>
<evidence type="ECO:0000256" key="14">
    <source>
        <dbReference type="ARBA" id="ARBA00023268"/>
    </source>
</evidence>
<dbReference type="GO" id="GO:0071555">
    <property type="term" value="P:cell wall organization"/>
    <property type="evidence" value="ECO:0007669"/>
    <property type="project" value="UniProtKB-KW"/>
</dbReference>
<evidence type="ECO:0000256" key="19">
    <source>
        <dbReference type="SAM" id="Phobius"/>
    </source>
</evidence>
<feature type="region of interest" description="Disordered" evidence="18">
    <location>
        <begin position="1"/>
        <end position="25"/>
    </location>
</feature>
<evidence type="ECO:0000256" key="4">
    <source>
        <dbReference type="ARBA" id="ARBA00022645"/>
    </source>
</evidence>
<dbReference type="GO" id="GO:0008658">
    <property type="term" value="F:penicillin binding"/>
    <property type="evidence" value="ECO:0007669"/>
    <property type="project" value="InterPro"/>
</dbReference>
<evidence type="ECO:0000256" key="6">
    <source>
        <dbReference type="ARBA" id="ARBA00022676"/>
    </source>
</evidence>
<keyword evidence="12 19" id="KW-1133">Transmembrane helix</keyword>
<dbReference type="PANTHER" id="PTHR32282:SF32">
    <property type="entry name" value="PENICILLIN-BINDING PROTEIN 2A"/>
    <property type="match status" value="1"/>
</dbReference>
<organism evidence="22 23">
    <name type="scientific">Kroppenstedtia pulmonis</name>
    <dbReference type="NCBI Taxonomy" id="1380685"/>
    <lineage>
        <taxon>Bacteria</taxon>
        <taxon>Bacillati</taxon>
        <taxon>Bacillota</taxon>
        <taxon>Bacilli</taxon>
        <taxon>Bacillales</taxon>
        <taxon>Thermoactinomycetaceae</taxon>
        <taxon>Kroppenstedtia</taxon>
    </lineage>
</organism>
<comment type="similarity">
    <text evidence="2">In the N-terminal section; belongs to the glycosyltransferase 51 family.</text>
</comment>
<keyword evidence="5" id="KW-0645">Protease</keyword>
<dbReference type="RefSeq" id="WP_173223198.1">
    <property type="nucleotide sequence ID" value="NZ_CP048104.1"/>
</dbReference>
<evidence type="ECO:0000256" key="11">
    <source>
        <dbReference type="ARBA" id="ARBA00022984"/>
    </source>
</evidence>
<name>A0A7D3XJS1_9BACL</name>
<feature type="domain" description="Penicillin-binding protein transpeptidase" evidence="20">
    <location>
        <begin position="404"/>
        <end position="641"/>
    </location>
</feature>
<keyword evidence="14" id="KW-0511">Multifunctional enzyme</keyword>
<feature type="compositionally biased region" description="Polar residues" evidence="18">
    <location>
        <begin position="717"/>
        <end position="729"/>
    </location>
</feature>
<dbReference type="KEGG" id="kpul:GXN76_11190"/>
<comment type="similarity">
    <text evidence="1">In the C-terminal section; belongs to the transpeptidase family.</text>
</comment>
<protein>
    <submittedName>
        <fullName evidence="22">Penicillin-binding protein</fullName>
    </submittedName>
</protein>
<keyword evidence="13 19" id="KW-0472">Membrane</keyword>
<gene>
    <name evidence="22" type="ORF">GXN76_11190</name>
</gene>
<dbReference type="Pfam" id="PF00905">
    <property type="entry name" value="Transpeptidase"/>
    <property type="match status" value="1"/>
</dbReference>
<feature type="compositionally biased region" description="Basic residues" evidence="18">
    <location>
        <begin position="14"/>
        <end position="25"/>
    </location>
</feature>
<dbReference type="InterPro" id="IPR001460">
    <property type="entry name" value="PCN-bd_Tpept"/>
</dbReference>
<dbReference type="GO" id="GO:0030288">
    <property type="term" value="C:outer membrane-bounded periplasmic space"/>
    <property type="evidence" value="ECO:0007669"/>
    <property type="project" value="TreeGrafter"/>
</dbReference>
<dbReference type="Proteomes" id="UP000503088">
    <property type="component" value="Chromosome"/>
</dbReference>
<feature type="transmembrane region" description="Helical" evidence="19">
    <location>
        <begin position="33"/>
        <end position="60"/>
    </location>
</feature>
<keyword evidence="9" id="KW-0378">Hydrolase</keyword>
<keyword evidence="3" id="KW-1003">Cell membrane</keyword>
<evidence type="ECO:0000256" key="7">
    <source>
        <dbReference type="ARBA" id="ARBA00022679"/>
    </source>
</evidence>
<dbReference type="InterPro" id="IPR012338">
    <property type="entry name" value="Beta-lactam/transpept-like"/>
</dbReference>
<keyword evidence="23" id="KW-1185">Reference proteome</keyword>
<dbReference type="InterPro" id="IPR036950">
    <property type="entry name" value="PBP_transglycosylase"/>
</dbReference>
<dbReference type="SUPFAM" id="SSF56601">
    <property type="entry name" value="beta-lactamase/transpeptidase-like"/>
    <property type="match status" value="1"/>
</dbReference>
<keyword evidence="4" id="KW-0121">Carboxypeptidase</keyword>
<dbReference type="GO" id="GO:0009002">
    <property type="term" value="F:serine-type D-Ala-D-Ala carboxypeptidase activity"/>
    <property type="evidence" value="ECO:0007669"/>
    <property type="project" value="UniProtKB-EC"/>
</dbReference>
<evidence type="ECO:0000256" key="18">
    <source>
        <dbReference type="SAM" id="MobiDB-lite"/>
    </source>
</evidence>
<feature type="compositionally biased region" description="Low complexity" evidence="18">
    <location>
        <begin position="730"/>
        <end position="746"/>
    </location>
</feature>
<evidence type="ECO:0000256" key="1">
    <source>
        <dbReference type="ARBA" id="ARBA00007090"/>
    </source>
</evidence>
<dbReference type="AlphaFoldDB" id="A0A7D3XJS1"/>
<evidence type="ECO:0000256" key="17">
    <source>
        <dbReference type="ARBA" id="ARBA00049902"/>
    </source>
</evidence>
<keyword evidence="10" id="KW-0133">Cell shape</keyword>
<feature type="compositionally biased region" description="Pro residues" evidence="18">
    <location>
        <begin position="747"/>
        <end position="759"/>
    </location>
</feature>
<evidence type="ECO:0000256" key="13">
    <source>
        <dbReference type="ARBA" id="ARBA00023136"/>
    </source>
</evidence>
<evidence type="ECO:0000256" key="10">
    <source>
        <dbReference type="ARBA" id="ARBA00022960"/>
    </source>
</evidence>
<feature type="domain" description="Glycosyl transferase family 51" evidence="21">
    <location>
        <begin position="92"/>
        <end position="277"/>
    </location>
</feature>
<feature type="region of interest" description="Disordered" evidence="18">
    <location>
        <begin position="706"/>
        <end position="787"/>
    </location>
</feature>
<comment type="catalytic activity">
    <reaction evidence="16">
        <text>Preferential cleavage: (Ac)2-L-Lys-D-Ala-|-D-Ala. Also transpeptidation of peptidyl-alanyl moieties that are N-acyl substituents of D-alanine.</text>
        <dbReference type="EC" id="3.4.16.4"/>
    </reaction>
</comment>
<sequence length="787" mass="86535">MADQQSPSSESQKKRSGHPGKGNDKKRRLLKGVVFSFLVVLTLITVGSMATVGAAAGFVASLVNEEPVRSKDVLEEQITKWSQTSYAYFRDGSSIGRLRAEADRKVITSENVSPYLVDALVSTEDREFFEHNGVVPRSIFRAVWQQATGSEVQTGGSTITQQLVKQSVLKNSEKSTDRKAKEIFLAMRMERFFSKEDILNAYLNSVYFGKGASGRNMLGVQAAAQGMFGVDAKELNLAQSAYIVGMVQRPNAYNPFQGKDTLKYGTNRMKFVLRKMKENGKITQKQYDEAVAFDLKGSLAKKGESNAYQKYPYITMALEEETAKILMKADGLDTKKLSKQGKYTATLNQYRGEVQTGGYRITTTLDKKLYNTMNKVAQNDALYAAPITYTVNGRTVKNAKEEVGATLIDNKSGALLAFVGGRNFEENNRNHAMGARRQPGSTIKPLLDFGPGLDKGVISPESIIIDEPLTHSGGTYRNYTNQYAGAMTAREALKKSMNIPSIKVLRKVGVQNGLDYLRKMNFPVHEHDGEAAAIGGFTYGFDVQTMTAGYAMMGNEGKFNEPYMIEKITDSNGKVIYEHKNKPVQVFSPQAAYWTTDMLRDVIKSGTGTYVGARHPGYDLAGKTGTTNNAFDVWFIGYTPDVSLGVWIGYEYNKRVANDKRARIVWSSIFSAINRADPKLAPKSSRFKSQPGTGFKCFECGRAKEMKEKDKNEGEGNASQGNQSQQRQVTPEQGNNGNQNNQNQQNPTPPNNSTPPPNRGNPDNGGSPGEGDNGTDPGGPPNDGDHE</sequence>
<evidence type="ECO:0000313" key="22">
    <source>
        <dbReference type="EMBL" id="QKG84979.1"/>
    </source>
</evidence>
<evidence type="ECO:0000259" key="20">
    <source>
        <dbReference type="Pfam" id="PF00905"/>
    </source>
</evidence>
<dbReference type="GO" id="GO:0009252">
    <property type="term" value="P:peptidoglycan biosynthetic process"/>
    <property type="evidence" value="ECO:0007669"/>
    <property type="project" value="UniProtKB-KW"/>
</dbReference>
<proteinExistence type="inferred from homology"/>
<evidence type="ECO:0000256" key="15">
    <source>
        <dbReference type="ARBA" id="ARBA00023316"/>
    </source>
</evidence>
<dbReference type="FunFam" id="1.10.3810.10:FF:000001">
    <property type="entry name" value="Penicillin-binding protein 1A"/>
    <property type="match status" value="1"/>
</dbReference>
<keyword evidence="8 19" id="KW-0812">Transmembrane</keyword>
<dbReference type="InterPro" id="IPR050396">
    <property type="entry name" value="Glycosyltr_51/Transpeptidase"/>
</dbReference>
<evidence type="ECO:0000256" key="8">
    <source>
        <dbReference type="ARBA" id="ARBA00022692"/>
    </source>
</evidence>
<dbReference type="GO" id="GO:0008955">
    <property type="term" value="F:peptidoglycan glycosyltransferase activity"/>
    <property type="evidence" value="ECO:0007669"/>
    <property type="project" value="UniProtKB-EC"/>
</dbReference>
<dbReference type="GO" id="GO:0008360">
    <property type="term" value="P:regulation of cell shape"/>
    <property type="evidence" value="ECO:0007669"/>
    <property type="project" value="UniProtKB-KW"/>
</dbReference>
<accession>A0A7D3XJS1</accession>
<evidence type="ECO:0000256" key="9">
    <source>
        <dbReference type="ARBA" id="ARBA00022801"/>
    </source>
</evidence>
<dbReference type="EMBL" id="CP048104">
    <property type="protein sequence ID" value="QKG84979.1"/>
    <property type="molecule type" value="Genomic_DNA"/>
</dbReference>
<dbReference type="Gene3D" id="3.40.710.10">
    <property type="entry name" value="DD-peptidase/beta-lactamase superfamily"/>
    <property type="match status" value="1"/>
</dbReference>
<evidence type="ECO:0000256" key="12">
    <source>
        <dbReference type="ARBA" id="ARBA00022989"/>
    </source>
</evidence>
<evidence type="ECO:0000256" key="5">
    <source>
        <dbReference type="ARBA" id="ARBA00022670"/>
    </source>
</evidence>
<comment type="catalytic activity">
    <reaction evidence="17">
        <text>[GlcNAc-(1-&gt;4)-Mur2Ac(oyl-L-Ala-gamma-D-Glu-L-Lys-D-Ala-D-Ala)](n)-di-trans,octa-cis-undecaprenyl diphosphate + beta-D-GlcNAc-(1-&gt;4)-Mur2Ac(oyl-L-Ala-gamma-D-Glu-L-Lys-D-Ala-D-Ala)-di-trans,octa-cis-undecaprenyl diphosphate = [GlcNAc-(1-&gt;4)-Mur2Ac(oyl-L-Ala-gamma-D-Glu-L-Lys-D-Ala-D-Ala)](n+1)-di-trans,octa-cis-undecaprenyl diphosphate + di-trans,octa-cis-undecaprenyl diphosphate + H(+)</text>
        <dbReference type="Rhea" id="RHEA:23708"/>
        <dbReference type="Rhea" id="RHEA-COMP:9602"/>
        <dbReference type="Rhea" id="RHEA-COMP:9603"/>
        <dbReference type="ChEBI" id="CHEBI:15378"/>
        <dbReference type="ChEBI" id="CHEBI:58405"/>
        <dbReference type="ChEBI" id="CHEBI:60033"/>
        <dbReference type="ChEBI" id="CHEBI:78435"/>
        <dbReference type="EC" id="2.4.99.28"/>
    </reaction>
</comment>
<evidence type="ECO:0000256" key="16">
    <source>
        <dbReference type="ARBA" id="ARBA00034000"/>
    </source>
</evidence>
<reference evidence="22 23" key="1">
    <citation type="submission" date="2020-01" db="EMBL/GenBank/DDBJ databases">
        <authorList>
            <person name="Gulvik C.A."/>
            <person name="Batra D.G."/>
        </authorList>
    </citation>
    <scope>NUCLEOTIDE SEQUENCE [LARGE SCALE GENOMIC DNA]</scope>
    <source>
        <strain evidence="22 23">W9323</strain>
    </source>
</reference>
<keyword evidence="11" id="KW-0573">Peptidoglycan synthesis</keyword>
<evidence type="ECO:0000256" key="3">
    <source>
        <dbReference type="ARBA" id="ARBA00022475"/>
    </source>
</evidence>